<evidence type="ECO:0000313" key="1">
    <source>
        <dbReference type="EMBL" id="ABR30047.1"/>
    </source>
</evidence>
<dbReference type="AlphaFoldDB" id="A6LJE6"/>
<organism evidence="1 2">
    <name type="scientific">Thermosipho melanesiensis (strain DSM 12029 / CIP 104789 / BI429)</name>
    <dbReference type="NCBI Taxonomy" id="391009"/>
    <lineage>
        <taxon>Bacteria</taxon>
        <taxon>Thermotogati</taxon>
        <taxon>Thermotogota</taxon>
        <taxon>Thermotogae</taxon>
        <taxon>Thermotogales</taxon>
        <taxon>Fervidobacteriaceae</taxon>
        <taxon>Thermosipho</taxon>
    </lineage>
</organism>
<reference evidence="1 2" key="1">
    <citation type="submission" date="2007-05" db="EMBL/GenBank/DDBJ databases">
        <title>Complete sequence of Thermosipho melanesiensis BI429.</title>
        <authorList>
            <consortium name="US DOE Joint Genome Institute"/>
            <person name="Copeland A."/>
            <person name="Lucas S."/>
            <person name="Lapidus A."/>
            <person name="Barry K."/>
            <person name="Glavina del Rio T."/>
            <person name="Dalin E."/>
            <person name="Tice H."/>
            <person name="Pitluck S."/>
            <person name="Chertkov O."/>
            <person name="Brettin T."/>
            <person name="Bruce D."/>
            <person name="Detter J.C."/>
            <person name="Han C."/>
            <person name="Schmutz J."/>
            <person name="Larimer F."/>
            <person name="Land M."/>
            <person name="Hauser L."/>
            <person name="Kyrpides N."/>
            <person name="Mikhailova N."/>
            <person name="Nelson K."/>
            <person name="Gogarten J.P."/>
            <person name="Noll K."/>
            <person name="Richardson P."/>
        </authorList>
    </citation>
    <scope>NUCLEOTIDE SEQUENCE [LARGE SCALE GENOMIC DNA]</scope>
    <source>
        <strain evidence="2">DSM 12029 / CIP 104789 / BI429</strain>
    </source>
</reference>
<reference evidence="1 2" key="2">
    <citation type="journal article" date="2009" name="Proc. Natl. Acad. Sci. U.S.A.">
        <title>On the chimeric nature, thermophilic origin, and phylogenetic placement of the Thermotogales.</title>
        <authorList>
            <person name="Zhaxybayeva O."/>
            <person name="Swithers K.S."/>
            <person name="Lapierre P."/>
            <person name="Fournier G.P."/>
            <person name="Bickhart D.M."/>
            <person name="DeBoy R.T."/>
            <person name="Nelson K.E."/>
            <person name="Nesbo C.L."/>
            <person name="Doolittle W.F."/>
            <person name="Gogarten J.P."/>
            <person name="Noll K.M."/>
        </authorList>
    </citation>
    <scope>NUCLEOTIDE SEQUENCE [LARGE SCALE GENOMIC DNA]</scope>
    <source>
        <strain evidence="2">DSM 12029 / CIP 104789 / BI429</strain>
    </source>
</reference>
<dbReference type="Proteomes" id="UP000001110">
    <property type="component" value="Chromosome"/>
</dbReference>
<dbReference type="KEGG" id="tme:Tmel_0170"/>
<protein>
    <submittedName>
        <fullName evidence="1">Uncharacterized protein</fullName>
    </submittedName>
</protein>
<sequence>MGRTLTVIDNVFVIDWPILTLKFAFTYLDPALNPAEAVTDNVSLVVLLTVIIS</sequence>
<proteinExistence type="predicted"/>
<accession>A6LJE6</accession>
<dbReference type="EMBL" id="CP000716">
    <property type="protein sequence ID" value="ABR30047.1"/>
    <property type="molecule type" value="Genomic_DNA"/>
</dbReference>
<name>A6LJE6_THEM4</name>
<evidence type="ECO:0000313" key="2">
    <source>
        <dbReference type="Proteomes" id="UP000001110"/>
    </source>
</evidence>
<dbReference type="RefSeq" id="WP_012056408.1">
    <property type="nucleotide sequence ID" value="NC_009616.1"/>
</dbReference>
<dbReference type="HOGENOM" id="CLU_3067179_0_0_0"/>
<gene>
    <name evidence="1" type="ordered locus">Tmel_0170</name>
</gene>